<dbReference type="OrthoDB" id="10265862at2759"/>
<dbReference type="Pfam" id="PF25805">
    <property type="entry name" value="IQUB"/>
    <property type="match status" value="1"/>
</dbReference>
<dbReference type="KEGG" id="gsh:117366567"/>
<gene>
    <name evidence="4" type="primary">IQUB</name>
</gene>
<dbReference type="RefSeq" id="XP_033813944.1">
    <property type="nucleotide sequence ID" value="XM_033958053.1"/>
</dbReference>
<name>A0A6P8S751_GEOSA</name>
<evidence type="ECO:0000313" key="3">
    <source>
        <dbReference type="Proteomes" id="UP000515159"/>
    </source>
</evidence>
<dbReference type="CDD" id="cd17061">
    <property type="entry name" value="Ubl_IQUB"/>
    <property type="match status" value="1"/>
</dbReference>
<dbReference type="GO" id="GO:0031514">
    <property type="term" value="C:motile cilium"/>
    <property type="evidence" value="ECO:0007669"/>
    <property type="project" value="TreeGrafter"/>
</dbReference>
<feature type="domain" description="Ubiquitin-like" evidence="2">
    <location>
        <begin position="219"/>
        <end position="288"/>
    </location>
</feature>
<proteinExistence type="predicted"/>
<dbReference type="InParanoid" id="A0A6P8S751"/>
<dbReference type="GO" id="GO:0001669">
    <property type="term" value="C:acrosomal vesicle"/>
    <property type="evidence" value="ECO:0007669"/>
    <property type="project" value="TreeGrafter"/>
</dbReference>
<dbReference type="PANTHER" id="PTHR21074:SF0">
    <property type="entry name" value="IQ AND UBIQUITIN-LIKE DOMAIN-CONTAINING PROTEIN"/>
    <property type="match status" value="1"/>
</dbReference>
<dbReference type="FunCoup" id="A0A6P8S751">
    <property type="interactions" value="134"/>
</dbReference>
<dbReference type="InterPro" id="IPR029071">
    <property type="entry name" value="Ubiquitin-like_domsf"/>
</dbReference>
<dbReference type="GO" id="GO:0060271">
    <property type="term" value="P:cilium assembly"/>
    <property type="evidence" value="ECO:0007669"/>
    <property type="project" value="TreeGrafter"/>
</dbReference>
<keyword evidence="3" id="KW-1185">Reference proteome</keyword>
<accession>A0A6P8S751</accession>
<dbReference type="InterPro" id="IPR057887">
    <property type="entry name" value="IQUB_helical"/>
</dbReference>
<feature type="region of interest" description="Disordered" evidence="1">
    <location>
        <begin position="151"/>
        <end position="175"/>
    </location>
</feature>
<evidence type="ECO:0000256" key="1">
    <source>
        <dbReference type="SAM" id="MobiDB-lite"/>
    </source>
</evidence>
<dbReference type="CTD" id="154865"/>
<dbReference type="AlphaFoldDB" id="A0A6P8S751"/>
<evidence type="ECO:0000313" key="4">
    <source>
        <dbReference type="RefSeq" id="XP_033813944.1"/>
    </source>
</evidence>
<dbReference type="InterPro" id="IPR037695">
    <property type="entry name" value="IQUB"/>
</dbReference>
<reference evidence="4" key="1">
    <citation type="submission" date="2025-08" db="UniProtKB">
        <authorList>
            <consortium name="RefSeq"/>
        </authorList>
    </citation>
    <scope>IDENTIFICATION</scope>
</reference>
<feature type="region of interest" description="Disordered" evidence="1">
    <location>
        <begin position="1"/>
        <end position="85"/>
    </location>
</feature>
<dbReference type="PANTHER" id="PTHR21074">
    <property type="entry name" value="IQ AND UBIQUITIN-LIKE DOMAIN-CONTAINING PROTEIN"/>
    <property type="match status" value="1"/>
</dbReference>
<dbReference type="Gene3D" id="3.10.20.90">
    <property type="entry name" value="Phosphatidylinositol 3-kinase Catalytic Subunit, Chain A, domain 1"/>
    <property type="match status" value="1"/>
</dbReference>
<feature type="compositionally biased region" description="Basic and acidic residues" evidence="1">
    <location>
        <begin position="151"/>
        <end position="168"/>
    </location>
</feature>
<dbReference type="SUPFAM" id="SSF54236">
    <property type="entry name" value="Ubiquitin-like"/>
    <property type="match status" value="1"/>
</dbReference>
<dbReference type="GO" id="GO:0030317">
    <property type="term" value="P:flagellated sperm motility"/>
    <property type="evidence" value="ECO:0007669"/>
    <property type="project" value="TreeGrafter"/>
</dbReference>
<protein>
    <submittedName>
        <fullName evidence="4">IQ and ubiquitin-like domain-containing protein</fullName>
    </submittedName>
</protein>
<evidence type="ECO:0000259" key="2">
    <source>
        <dbReference type="PROSITE" id="PS50053"/>
    </source>
</evidence>
<dbReference type="PROSITE" id="PS50053">
    <property type="entry name" value="UBIQUITIN_2"/>
    <property type="match status" value="1"/>
</dbReference>
<dbReference type="InterPro" id="IPR000626">
    <property type="entry name" value="Ubiquitin-like_dom"/>
</dbReference>
<sequence length="882" mass="102320">MEDTVAESDSHKEGTEEVASSAQENAKDKHDDIAESPLLTEEQNEILQQLDLDQDDLRTEEVQLSPAQEPTVGEHPRIDQEPQGGFNVNQEATLTEQDPAITGEGCLAPNQEPTVEELKNLSIDQESSQGEQEHLSDDIESVDEGQIIGEQEHLRTDQESTLGEEKHPSTGQEPIIEIRKRPGVRYDITIGMKQETSEPFPSLGIHTPAPTPVISHATATVKIMLLPDGHVITRAFAISHTAGNLKEYFSSYLKIPRIVILIMFEGREVNDMETLLDLGVRPHGTIQLELLSVDSKNYPIKPIQLLQDYNMPDVIMVRVQTDAGTFQDVVVEMERLTCHKPFLGGYRHKITGAEFHNAGTQTLPKRRPDRGIEMFCRDAQTVFEKKRDQQCTNTTSTQMTKIGCYVSNLTDKLIKPGKYVTAAQYHARRLKAVIIIQTYFRRFHAKRIVQELRLQKMRRLEWELEEEIRKKKEREDRIRIEYERRMNPKTRKDFELLFHILELWRLEELDHINKTYTGAERKAVLCALLEQEAEFIASIGRHRQDANEGNEQLAIQFFLNKCSEPKRWIAFDGKCTEMYTQYTLRAQHLQDIYISLNIKYLTCDERLDVLLTLKHTMKEYDCKLSQDIIELIDREADLMMRGVKDCNLEGLRKRISTLFLEYIKTPLFNPEVARVLKVPQNPAVLRKNIFRCRSCKNYLTSTDFPVSAHANTIDRCRKCCRLNNEAHRREDFSKYTYLLTHLRKSEADFMDDARIVFLLQEKDIQYLVDLIWAAQSALSACSDLFELVLVRWNKKIEWSPWNCILLTKDEAVSHLKLCNPEQEYEVSFIQKIKFRHILAKNYFKQIPVMVPYLRKELSIQTSQKTYFQMLSRTLEIDDRNVA</sequence>
<dbReference type="Proteomes" id="UP000515159">
    <property type="component" value="Chromosome 9"/>
</dbReference>
<dbReference type="GeneID" id="117366567"/>
<organism evidence="3 4">
    <name type="scientific">Geotrypetes seraphini</name>
    <name type="common">Gaboon caecilian</name>
    <name type="synonym">Caecilia seraphini</name>
    <dbReference type="NCBI Taxonomy" id="260995"/>
    <lineage>
        <taxon>Eukaryota</taxon>
        <taxon>Metazoa</taxon>
        <taxon>Chordata</taxon>
        <taxon>Craniata</taxon>
        <taxon>Vertebrata</taxon>
        <taxon>Euteleostomi</taxon>
        <taxon>Amphibia</taxon>
        <taxon>Gymnophiona</taxon>
        <taxon>Geotrypetes</taxon>
    </lineage>
</organism>